<dbReference type="CDD" id="cd00291">
    <property type="entry name" value="SirA_YedF_YeeD"/>
    <property type="match status" value="1"/>
</dbReference>
<keyword evidence="4" id="KW-1185">Reference proteome</keyword>
<feature type="domain" description="UPF0033" evidence="2">
    <location>
        <begin position="17"/>
        <end position="41"/>
    </location>
</feature>
<dbReference type="PROSITE" id="PS01148">
    <property type="entry name" value="UPF0033"/>
    <property type="match status" value="1"/>
</dbReference>
<protein>
    <submittedName>
        <fullName evidence="3">Preprotein translocase subunit TatB</fullName>
    </submittedName>
</protein>
<dbReference type="InterPro" id="IPR036868">
    <property type="entry name" value="TusA-like_sf"/>
</dbReference>
<evidence type="ECO:0000313" key="3">
    <source>
        <dbReference type="EMBL" id="NBG94527.1"/>
    </source>
</evidence>
<dbReference type="InterPro" id="IPR001455">
    <property type="entry name" value="TusA-like"/>
</dbReference>
<dbReference type="PANTHER" id="PTHR33279:SF6">
    <property type="entry name" value="SULFUR CARRIER PROTEIN YEDF-RELATED"/>
    <property type="match status" value="1"/>
</dbReference>
<evidence type="ECO:0000256" key="1">
    <source>
        <dbReference type="ARBA" id="ARBA00008984"/>
    </source>
</evidence>
<gene>
    <name evidence="3" type="ORF">GTQ45_02120</name>
</gene>
<dbReference type="RefSeq" id="WP_160586614.1">
    <property type="nucleotide sequence ID" value="NZ_BMHN01000001.1"/>
</dbReference>
<dbReference type="Pfam" id="PF01206">
    <property type="entry name" value="TusA"/>
    <property type="match status" value="1"/>
</dbReference>
<dbReference type="Gene3D" id="3.30.110.40">
    <property type="entry name" value="TusA-like domain"/>
    <property type="match status" value="1"/>
</dbReference>
<comment type="caution">
    <text evidence="3">The sequence shown here is derived from an EMBL/GenBank/DDBJ whole genome shotgun (WGS) entry which is preliminary data.</text>
</comment>
<dbReference type="AlphaFoldDB" id="A0A845Q7X2"/>
<organism evidence="3 4">
    <name type="scientific">Pyruvatibacter mobilis</name>
    <dbReference type="NCBI Taxonomy" id="1712261"/>
    <lineage>
        <taxon>Bacteria</taxon>
        <taxon>Pseudomonadati</taxon>
        <taxon>Pseudomonadota</taxon>
        <taxon>Alphaproteobacteria</taxon>
        <taxon>Hyphomicrobiales</taxon>
        <taxon>Parvibaculaceae</taxon>
        <taxon>Pyruvatibacter</taxon>
    </lineage>
</organism>
<sequence length="91" mass="10037">MKPKDAETVRTYAGQQVDAIGLQCPLPVLKLQKALRRCAIGERVTLLATDPASQIDVPHFCNETGHTLLTNRREADTFIYEVECKALPSAV</sequence>
<dbReference type="SUPFAM" id="SSF64307">
    <property type="entry name" value="SirA-like"/>
    <property type="match status" value="1"/>
</dbReference>
<accession>A0A845Q7X2</accession>
<dbReference type="PANTHER" id="PTHR33279">
    <property type="entry name" value="SULFUR CARRIER PROTEIN YEDF-RELATED"/>
    <property type="match status" value="1"/>
</dbReference>
<dbReference type="Proteomes" id="UP000470384">
    <property type="component" value="Unassembled WGS sequence"/>
</dbReference>
<name>A0A845Q7X2_9HYPH</name>
<dbReference type="GeneID" id="300653507"/>
<evidence type="ECO:0000259" key="2">
    <source>
        <dbReference type="PROSITE" id="PS01148"/>
    </source>
</evidence>
<proteinExistence type="inferred from homology"/>
<comment type="similarity">
    <text evidence="1">Belongs to the sulfur carrier protein TusA family.</text>
</comment>
<reference evidence="3 4" key="1">
    <citation type="journal article" date="2016" name="Int. J. Syst. Evol. Microbiol.">
        <title>Pyruvatibacter mobilis gen. nov., sp. nov., a marine bacterium from the culture broth of Picochlorum sp. 122.</title>
        <authorList>
            <person name="Wang G."/>
            <person name="Tang M."/>
            <person name="Wu H."/>
            <person name="Dai S."/>
            <person name="Li T."/>
            <person name="Chen C."/>
            <person name="He H."/>
            <person name="Fan J."/>
            <person name="Xiang W."/>
            <person name="Li X."/>
        </authorList>
    </citation>
    <scope>NUCLEOTIDE SEQUENCE [LARGE SCALE GENOMIC DNA]</scope>
    <source>
        <strain evidence="3 4">GYP-11</strain>
    </source>
</reference>
<evidence type="ECO:0000313" key="4">
    <source>
        <dbReference type="Proteomes" id="UP000470384"/>
    </source>
</evidence>
<dbReference type="EMBL" id="WXYQ01000001">
    <property type="protein sequence ID" value="NBG94527.1"/>
    <property type="molecule type" value="Genomic_DNA"/>
</dbReference>
<dbReference type="OrthoDB" id="9797551at2"/>